<dbReference type="Proteomes" id="UP000808914">
    <property type="component" value="Unassembled WGS sequence"/>
</dbReference>
<protein>
    <submittedName>
        <fullName evidence="2">Integral membrane protein (TIGR02327 family)</fullName>
    </submittedName>
</protein>
<dbReference type="NCBIfam" id="TIGR02327">
    <property type="entry name" value="int_mem_ywzB"/>
    <property type="match status" value="1"/>
</dbReference>
<dbReference type="Pfam" id="PF06612">
    <property type="entry name" value="DUF1146"/>
    <property type="match status" value="1"/>
</dbReference>
<evidence type="ECO:0000313" key="3">
    <source>
        <dbReference type="Proteomes" id="UP000808914"/>
    </source>
</evidence>
<accession>A0ABS2PZ85</accession>
<sequence length="78" mass="9074">MFNFGVQSALHLIVHIIALIAVWWAIQCVKLDLFVHNPRGPKARLLLIFITIAISYLVAEFFLDYFGWSLNLPQIYNR</sequence>
<gene>
    <name evidence="2" type="ORF">JOD45_001569</name>
</gene>
<evidence type="ECO:0000256" key="1">
    <source>
        <dbReference type="SAM" id="Phobius"/>
    </source>
</evidence>
<evidence type="ECO:0000313" key="2">
    <source>
        <dbReference type="EMBL" id="MBM7645358.1"/>
    </source>
</evidence>
<keyword evidence="3" id="KW-1185">Reference proteome</keyword>
<dbReference type="InterPro" id="IPR009526">
    <property type="entry name" value="DUF1146"/>
</dbReference>
<proteinExistence type="predicted"/>
<keyword evidence="1" id="KW-1133">Transmembrane helix</keyword>
<keyword evidence="1" id="KW-0812">Transmembrane</keyword>
<dbReference type="EMBL" id="JAFBER010000008">
    <property type="protein sequence ID" value="MBM7645358.1"/>
    <property type="molecule type" value="Genomic_DNA"/>
</dbReference>
<name>A0ABS2PZ85_9BACL</name>
<comment type="caution">
    <text evidence="2">The sequence shown here is derived from an EMBL/GenBank/DDBJ whole genome shotgun (WGS) entry which is preliminary data.</text>
</comment>
<dbReference type="RefSeq" id="WP_205003298.1">
    <property type="nucleotide sequence ID" value="NZ_JAFBER010000008.1"/>
</dbReference>
<feature type="transmembrane region" description="Helical" evidence="1">
    <location>
        <begin position="45"/>
        <end position="68"/>
    </location>
</feature>
<keyword evidence="1" id="KW-0472">Membrane</keyword>
<reference evidence="2 3" key="1">
    <citation type="submission" date="2021-01" db="EMBL/GenBank/DDBJ databases">
        <title>Genomic Encyclopedia of Type Strains, Phase IV (KMG-IV): sequencing the most valuable type-strain genomes for metagenomic binning, comparative biology and taxonomic classification.</title>
        <authorList>
            <person name="Goeker M."/>
        </authorList>
    </citation>
    <scope>NUCLEOTIDE SEQUENCE [LARGE SCALE GENOMIC DNA]</scope>
    <source>
        <strain evidence="2 3">DSM 28236</strain>
    </source>
</reference>
<feature type="transmembrane region" description="Helical" evidence="1">
    <location>
        <begin position="12"/>
        <end position="33"/>
    </location>
</feature>
<organism evidence="2 3">
    <name type="scientific">Scopulibacillus daqui</name>
    <dbReference type="NCBI Taxonomy" id="1469162"/>
    <lineage>
        <taxon>Bacteria</taxon>
        <taxon>Bacillati</taxon>
        <taxon>Bacillota</taxon>
        <taxon>Bacilli</taxon>
        <taxon>Bacillales</taxon>
        <taxon>Sporolactobacillaceae</taxon>
        <taxon>Scopulibacillus</taxon>
    </lineage>
</organism>